<dbReference type="PANTHER" id="PTHR48090">
    <property type="entry name" value="UNDECAPRENYL-PHOSPHATE 4-DEOXY-4-FORMAMIDO-L-ARABINOSE TRANSFERASE-RELATED"/>
    <property type="match status" value="1"/>
</dbReference>
<dbReference type="InterPro" id="IPR050256">
    <property type="entry name" value="Glycosyltransferase_2"/>
</dbReference>
<dbReference type="Proteomes" id="UP000177763">
    <property type="component" value="Unassembled WGS sequence"/>
</dbReference>
<comment type="caution">
    <text evidence="2">The sequence shown here is derived from an EMBL/GenBank/DDBJ whole genome shotgun (WGS) entry which is preliminary data.</text>
</comment>
<evidence type="ECO:0000313" key="3">
    <source>
        <dbReference type="Proteomes" id="UP000177763"/>
    </source>
</evidence>
<evidence type="ECO:0000313" key="2">
    <source>
        <dbReference type="EMBL" id="OGC57555.1"/>
    </source>
</evidence>
<feature type="non-terminal residue" evidence="2">
    <location>
        <position position="260"/>
    </location>
</feature>
<dbReference type="SUPFAM" id="SSF53448">
    <property type="entry name" value="Nucleotide-diphospho-sugar transferases"/>
    <property type="match status" value="1"/>
</dbReference>
<sequence length="260" mass="30869">MFVTIIVPAYKKEKLIYKNIKSIYETMVKTRYRFEIIVVVDGFLDKTFENASKFRRKNVKVIGYRTNRGKGFAIRFGMYRAKGDFIAFIDAGMEIDANGISMILEHMIWYKADIIVGSKRHQASKVNYTIMRKIYSWGYHFGVKLLFRLKLTDTQVGLKVFRREVLKKILPRLVVKQFAFDIELLAVAHRLGFTRIYEAPVEMHLDFIDSSFQKSLFLDPLIRNILRDTLGVFYRMKFLQYYDDKSSRKWVYDTELHMKI</sequence>
<reference evidence="2 3" key="1">
    <citation type="journal article" date="2016" name="Nat. Commun.">
        <title>Thousands of microbial genomes shed light on interconnected biogeochemical processes in an aquifer system.</title>
        <authorList>
            <person name="Anantharaman K."/>
            <person name="Brown C.T."/>
            <person name="Hug L.A."/>
            <person name="Sharon I."/>
            <person name="Castelle C.J."/>
            <person name="Probst A.J."/>
            <person name="Thomas B.C."/>
            <person name="Singh A."/>
            <person name="Wilkins M.J."/>
            <person name="Karaoz U."/>
            <person name="Brodie E.L."/>
            <person name="Williams K.H."/>
            <person name="Hubbard S.S."/>
            <person name="Banfield J.F."/>
        </authorList>
    </citation>
    <scope>NUCLEOTIDE SEQUENCE [LARGE SCALE GENOMIC DNA]</scope>
</reference>
<name>A0A1F4VKE4_UNCKA</name>
<feature type="domain" description="Glycosyltransferase 2-like" evidence="1">
    <location>
        <begin position="4"/>
        <end position="169"/>
    </location>
</feature>
<dbReference type="EMBL" id="MEVN01000010">
    <property type="protein sequence ID" value="OGC57555.1"/>
    <property type="molecule type" value="Genomic_DNA"/>
</dbReference>
<dbReference type="InterPro" id="IPR001173">
    <property type="entry name" value="Glyco_trans_2-like"/>
</dbReference>
<dbReference type="STRING" id="1802630.A3H26_03270"/>
<evidence type="ECO:0000259" key="1">
    <source>
        <dbReference type="Pfam" id="PF00535"/>
    </source>
</evidence>
<dbReference type="Gene3D" id="3.90.550.10">
    <property type="entry name" value="Spore Coat Polysaccharide Biosynthesis Protein SpsA, Chain A"/>
    <property type="match status" value="1"/>
</dbReference>
<accession>A0A1F4VKE4</accession>
<proteinExistence type="predicted"/>
<dbReference type="Pfam" id="PF00535">
    <property type="entry name" value="Glycos_transf_2"/>
    <property type="match status" value="1"/>
</dbReference>
<protein>
    <recommendedName>
        <fullName evidence="1">Glycosyltransferase 2-like domain-containing protein</fullName>
    </recommendedName>
</protein>
<dbReference type="InterPro" id="IPR029044">
    <property type="entry name" value="Nucleotide-diphossugar_trans"/>
</dbReference>
<dbReference type="AlphaFoldDB" id="A0A1F4VKE4"/>
<gene>
    <name evidence="2" type="ORF">A3H26_03270</name>
</gene>
<organism evidence="2 3">
    <name type="scientific">candidate division WWE3 bacterium RIFCSPLOWO2_12_FULL_36_10</name>
    <dbReference type="NCBI Taxonomy" id="1802630"/>
    <lineage>
        <taxon>Bacteria</taxon>
        <taxon>Katanobacteria</taxon>
    </lineage>
</organism>